<dbReference type="PANTHER" id="PTHR48112">
    <property type="entry name" value="HIGH MOBILITY GROUP PROTEIN DSP1"/>
    <property type="match status" value="1"/>
</dbReference>
<evidence type="ECO:0000313" key="8">
    <source>
        <dbReference type="EMBL" id="PIA19611.1"/>
    </source>
</evidence>
<dbReference type="SMART" id="SM00398">
    <property type="entry name" value="HMG"/>
    <property type="match status" value="1"/>
</dbReference>
<evidence type="ECO:0000256" key="3">
    <source>
        <dbReference type="ARBA" id="ARBA00023242"/>
    </source>
</evidence>
<dbReference type="GO" id="GO:0005634">
    <property type="term" value="C:nucleus"/>
    <property type="evidence" value="ECO:0007669"/>
    <property type="project" value="UniProtKB-SubCell"/>
</dbReference>
<feature type="compositionally biased region" description="Acidic residues" evidence="6">
    <location>
        <begin position="275"/>
        <end position="285"/>
    </location>
</feature>
<dbReference type="Pfam" id="PF00505">
    <property type="entry name" value="HMG_box"/>
    <property type="match status" value="1"/>
</dbReference>
<gene>
    <name evidence="8" type="ORF">COEREDRAFT_78934</name>
</gene>
<reference evidence="8 9" key="1">
    <citation type="journal article" date="2015" name="Genome Biol. Evol.">
        <title>Phylogenomic analyses indicate that early fungi evolved digesting cell walls of algal ancestors of land plants.</title>
        <authorList>
            <person name="Chang Y."/>
            <person name="Wang S."/>
            <person name="Sekimoto S."/>
            <person name="Aerts A.L."/>
            <person name="Choi C."/>
            <person name="Clum A."/>
            <person name="LaButti K.M."/>
            <person name="Lindquist E.A."/>
            <person name="Yee Ngan C."/>
            <person name="Ohm R.A."/>
            <person name="Salamov A.A."/>
            <person name="Grigoriev I.V."/>
            <person name="Spatafora J.W."/>
            <person name="Berbee M.L."/>
        </authorList>
    </citation>
    <scope>NUCLEOTIDE SEQUENCE [LARGE SCALE GENOMIC DNA]</scope>
    <source>
        <strain evidence="8 9">NRRL 1564</strain>
    </source>
</reference>
<feature type="DNA-binding region" description="HMG box" evidence="4">
    <location>
        <begin position="166"/>
        <end position="234"/>
    </location>
</feature>
<accession>A0A2G5BKU5</accession>
<dbReference type="AlphaFoldDB" id="A0A2G5BKU5"/>
<dbReference type="InterPro" id="IPR050342">
    <property type="entry name" value="HMGB"/>
</dbReference>
<dbReference type="GO" id="GO:0003677">
    <property type="term" value="F:DNA binding"/>
    <property type="evidence" value="ECO:0007669"/>
    <property type="project" value="UniProtKB-UniRule"/>
</dbReference>
<dbReference type="Gene3D" id="1.10.30.10">
    <property type="entry name" value="High mobility group box domain"/>
    <property type="match status" value="1"/>
</dbReference>
<evidence type="ECO:0000313" key="9">
    <source>
        <dbReference type="Proteomes" id="UP000242474"/>
    </source>
</evidence>
<evidence type="ECO:0000259" key="7">
    <source>
        <dbReference type="PROSITE" id="PS50118"/>
    </source>
</evidence>
<evidence type="ECO:0000256" key="4">
    <source>
        <dbReference type="PROSITE-ProRule" id="PRU00267"/>
    </source>
</evidence>
<dbReference type="STRING" id="763665.A0A2G5BKU5"/>
<organism evidence="8 9">
    <name type="scientific">Coemansia reversa (strain ATCC 12441 / NRRL 1564)</name>
    <dbReference type="NCBI Taxonomy" id="763665"/>
    <lineage>
        <taxon>Eukaryota</taxon>
        <taxon>Fungi</taxon>
        <taxon>Fungi incertae sedis</taxon>
        <taxon>Zoopagomycota</taxon>
        <taxon>Kickxellomycotina</taxon>
        <taxon>Kickxellomycetes</taxon>
        <taxon>Kickxellales</taxon>
        <taxon>Kickxellaceae</taxon>
        <taxon>Coemansia</taxon>
    </lineage>
</organism>
<dbReference type="InterPro" id="IPR056513">
    <property type="entry name" value="INO80F"/>
</dbReference>
<keyword evidence="3 4" id="KW-0539">Nucleus</keyword>
<feature type="compositionally biased region" description="Basic and acidic residues" evidence="6">
    <location>
        <begin position="318"/>
        <end position="336"/>
    </location>
</feature>
<dbReference type="CDD" id="cd22016">
    <property type="entry name" value="HMG-box_NHP10-like"/>
    <property type="match status" value="1"/>
</dbReference>
<feature type="coiled-coil region" evidence="5">
    <location>
        <begin position="15"/>
        <end position="56"/>
    </location>
</feature>
<dbReference type="Pfam" id="PF24245">
    <property type="entry name" value="INO80F"/>
    <property type="match status" value="1"/>
</dbReference>
<feature type="region of interest" description="Disordered" evidence="6">
    <location>
        <begin position="260"/>
        <end position="354"/>
    </location>
</feature>
<dbReference type="EMBL" id="KZ303486">
    <property type="protein sequence ID" value="PIA19611.1"/>
    <property type="molecule type" value="Genomic_DNA"/>
</dbReference>
<evidence type="ECO:0000256" key="2">
    <source>
        <dbReference type="ARBA" id="ARBA00023125"/>
    </source>
</evidence>
<keyword evidence="9" id="KW-1185">Reference proteome</keyword>
<feature type="compositionally biased region" description="Polar residues" evidence="6">
    <location>
        <begin position="288"/>
        <end position="316"/>
    </location>
</feature>
<dbReference type="OrthoDB" id="1919336at2759"/>
<protein>
    <recommendedName>
        <fullName evidence="7">HMG box domain-containing protein</fullName>
    </recommendedName>
</protein>
<keyword evidence="5" id="KW-0175">Coiled coil</keyword>
<evidence type="ECO:0000256" key="5">
    <source>
        <dbReference type="SAM" id="Coils"/>
    </source>
</evidence>
<evidence type="ECO:0000256" key="6">
    <source>
        <dbReference type="SAM" id="MobiDB-lite"/>
    </source>
</evidence>
<sequence length="354" mass="38472">MVDVASVEKHHKYRCRELRRQLEELEGYNDILAVKLQKSQKRLRRMKVERNILLERFEHTRQYKHDDESSDSDAPLRNTFPRTASTAENDGDHAYATGAAAGSGNHRGRRKAGTAGGGHANSNSSNGSTPRQVSVQTTATGNGDHPATPVGSTTRKPRAEKDPNAPKRPANAFVLYCQVERPNIKNAGTELSSSELTRAMGVKWRNLSEDKKQKYFNMYEREMARYHREMATYKCTSVPNGSTTPVTVAATGSTDLVDGGLVANAGSSPAAASMDVDDEDDDDDDKSQPLTANSGTGESKTEHQPSTASEVVTPTTMGERDEAEQKPDTATLKHADATVIPPPTTDAAEVTDQS</sequence>
<feature type="compositionally biased region" description="Polar residues" evidence="6">
    <location>
        <begin position="130"/>
        <end position="141"/>
    </location>
</feature>
<dbReference type="InterPro" id="IPR009071">
    <property type="entry name" value="HMG_box_dom"/>
</dbReference>
<dbReference type="Proteomes" id="UP000242474">
    <property type="component" value="Unassembled WGS sequence"/>
</dbReference>
<comment type="subcellular location">
    <subcellularLocation>
        <location evidence="1">Nucleus</location>
    </subcellularLocation>
</comment>
<keyword evidence="2 4" id="KW-0238">DNA-binding</keyword>
<feature type="domain" description="HMG box" evidence="7">
    <location>
        <begin position="166"/>
        <end position="234"/>
    </location>
</feature>
<evidence type="ECO:0000256" key="1">
    <source>
        <dbReference type="ARBA" id="ARBA00004123"/>
    </source>
</evidence>
<dbReference type="PROSITE" id="PS50118">
    <property type="entry name" value="HMG_BOX_2"/>
    <property type="match status" value="1"/>
</dbReference>
<dbReference type="SUPFAM" id="SSF47095">
    <property type="entry name" value="HMG-box"/>
    <property type="match status" value="1"/>
</dbReference>
<dbReference type="InterPro" id="IPR036910">
    <property type="entry name" value="HMG_box_dom_sf"/>
</dbReference>
<name>A0A2G5BKU5_COERN</name>
<feature type="compositionally biased region" description="Low complexity" evidence="6">
    <location>
        <begin position="120"/>
        <end position="129"/>
    </location>
</feature>
<proteinExistence type="predicted"/>
<feature type="region of interest" description="Disordered" evidence="6">
    <location>
        <begin position="62"/>
        <end position="169"/>
    </location>
</feature>